<reference evidence="1" key="1">
    <citation type="submission" date="2016-10" db="EMBL/GenBank/DDBJ databases">
        <title>Sequence of Gallionella enrichment culture.</title>
        <authorList>
            <person name="Poehlein A."/>
            <person name="Muehling M."/>
            <person name="Daniel R."/>
        </authorList>
    </citation>
    <scope>NUCLEOTIDE SEQUENCE</scope>
</reference>
<gene>
    <name evidence="1" type="ORF">GALL_104390</name>
</gene>
<sequence>MKATRSGPSRSSMFAACAALLLAGCASVPNVDVSRADAARIHRITILGVHEPANIWVTDMGGAAGAFGLVGGLVQAKIDSDHRKVLAQAIEEARPSLSQELVSTALAALKADGFKATYAPTLAPRPSADRKSDDYSGLHVDSDAMLSLWYKVVGYISPPSSTHYEPTVLLGVRLVDAKTRQVIFEKTYAVGYAWKIRNVVQIPADSRYLYKNFDDLIAHSADAVTALKLGEDEAVKRAAWDFRS</sequence>
<dbReference type="AlphaFoldDB" id="A0A1J5STV9"/>
<proteinExistence type="predicted"/>
<organism evidence="1">
    <name type="scientific">mine drainage metagenome</name>
    <dbReference type="NCBI Taxonomy" id="410659"/>
    <lineage>
        <taxon>unclassified sequences</taxon>
        <taxon>metagenomes</taxon>
        <taxon>ecological metagenomes</taxon>
    </lineage>
</organism>
<protein>
    <recommendedName>
        <fullName evidence="2">Lipoprotein</fullName>
    </recommendedName>
</protein>
<evidence type="ECO:0008006" key="2">
    <source>
        <dbReference type="Google" id="ProtNLM"/>
    </source>
</evidence>
<dbReference type="PROSITE" id="PS51257">
    <property type="entry name" value="PROKAR_LIPOPROTEIN"/>
    <property type="match status" value="1"/>
</dbReference>
<dbReference type="EMBL" id="MLJW01000037">
    <property type="protein sequence ID" value="OIR07480.1"/>
    <property type="molecule type" value="Genomic_DNA"/>
</dbReference>
<evidence type="ECO:0000313" key="1">
    <source>
        <dbReference type="EMBL" id="OIR07480.1"/>
    </source>
</evidence>
<name>A0A1J5STV9_9ZZZZ</name>
<accession>A0A1J5STV9</accession>
<comment type="caution">
    <text evidence="1">The sequence shown here is derived from an EMBL/GenBank/DDBJ whole genome shotgun (WGS) entry which is preliminary data.</text>
</comment>